<dbReference type="AlphaFoldDB" id="A0A918S333"/>
<keyword evidence="2" id="KW-1185">Reference proteome</keyword>
<sequence>MDDLKTLLIELAGDDRAAVRQAARGALRVDLDELQPLSEIMASDQRHGPAFKRAVMAAYNERQVGE</sequence>
<gene>
    <name evidence="1" type="ORF">GCM10007989_13450</name>
</gene>
<evidence type="ECO:0000313" key="1">
    <source>
        <dbReference type="EMBL" id="GHA19262.1"/>
    </source>
</evidence>
<accession>A0A918S333</accession>
<evidence type="ECO:0000313" key="2">
    <source>
        <dbReference type="Proteomes" id="UP000646579"/>
    </source>
</evidence>
<comment type="caution">
    <text evidence="1">The sequence shown here is derived from an EMBL/GenBank/DDBJ whole genome shotgun (WGS) entry which is preliminary data.</text>
</comment>
<reference evidence="1" key="2">
    <citation type="submission" date="2020-09" db="EMBL/GenBank/DDBJ databases">
        <authorList>
            <person name="Sun Q."/>
            <person name="Kim S."/>
        </authorList>
    </citation>
    <scope>NUCLEOTIDE SEQUENCE</scope>
    <source>
        <strain evidence="1">KCTC 32437</strain>
    </source>
</reference>
<organism evidence="1 2">
    <name type="scientific">Devosia pacifica</name>
    <dbReference type="NCBI Taxonomy" id="1335967"/>
    <lineage>
        <taxon>Bacteria</taxon>
        <taxon>Pseudomonadati</taxon>
        <taxon>Pseudomonadota</taxon>
        <taxon>Alphaproteobacteria</taxon>
        <taxon>Hyphomicrobiales</taxon>
        <taxon>Devosiaceae</taxon>
        <taxon>Devosia</taxon>
    </lineage>
</organism>
<reference evidence="1" key="1">
    <citation type="journal article" date="2014" name="Int. J. Syst. Evol. Microbiol.">
        <title>Complete genome sequence of Corynebacterium casei LMG S-19264T (=DSM 44701T), isolated from a smear-ripened cheese.</title>
        <authorList>
            <consortium name="US DOE Joint Genome Institute (JGI-PGF)"/>
            <person name="Walter F."/>
            <person name="Albersmeier A."/>
            <person name="Kalinowski J."/>
            <person name="Ruckert C."/>
        </authorList>
    </citation>
    <scope>NUCLEOTIDE SEQUENCE</scope>
    <source>
        <strain evidence="1">KCTC 32437</strain>
    </source>
</reference>
<dbReference type="EMBL" id="BMZE01000001">
    <property type="protein sequence ID" value="GHA19262.1"/>
    <property type="molecule type" value="Genomic_DNA"/>
</dbReference>
<dbReference type="Proteomes" id="UP000646579">
    <property type="component" value="Unassembled WGS sequence"/>
</dbReference>
<protein>
    <submittedName>
        <fullName evidence="1">Uncharacterized protein</fullName>
    </submittedName>
</protein>
<name>A0A918S333_9HYPH</name>
<dbReference type="RefSeq" id="WP_189424495.1">
    <property type="nucleotide sequence ID" value="NZ_BMZE01000001.1"/>
</dbReference>
<proteinExistence type="predicted"/>